<dbReference type="NCBIfam" id="TIGR00558">
    <property type="entry name" value="pdxH"/>
    <property type="match status" value="1"/>
</dbReference>
<dbReference type="InterPro" id="IPR019740">
    <property type="entry name" value="Pyridox_Oxase_CS"/>
</dbReference>
<dbReference type="HAMAP" id="MF_01629">
    <property type="entry name" value="PdxH"/>
    <property type="match status" value="1"/>
</dbReference>
<gene>
    <name evidence="5 10" type="primary">pdxH</name>
    <name evidence="10" type="ORF">CRV12_00715</name>
</gene>
<keyword evidence="2 5" id="KW-0285">Flavoprotein</keyword>
<feature type="binding site" evidence="6">
    <location>
        <begin position="14"/>
        <end position="17"/>
    </location>
    <ligand>
        <name>substrate</name>
    </ligand>
</feature>
<feature type="binding site" evidence="5 6">
    <location>
        <position position="133"/>
    </location>
    <ligand>
        <name>substrate</name>
    </ligand>
</feature>
<comment type="pathway">
    <text evidence="5">Cofactor metabolism; pyridoxal 5'-phosphate salvage; pyridoxal 5'-phosphate from pyridoxamine 5'-phosphate: step 1/1.</text>
</comment>
<evidence type="ECO:0000256" key="5">
    <source>
        <dbReference type="HAMAP-Rule" id="MF_01629"/>
    </source>
</evidence>
<dbReference type="InterPro" id="IPR019576">
    <property type="entry name" value="Pyridoxamine_oxidase_dimer_C"/>
</dbReference>
<feature type="binding site" evidence="5 6">
    <location>
        <position position="129"/>
    </location>
    <ligand>
        <name>substrate</name>
    </ligand>
</feature>
<feature type="binding site" evidence="5 7">
    <location>
        <position position="191"/>
    </location>
    <ligand>
        <name>FMN</name>
        <dbReference type="ChEBI" id="CHEBI:58210"/>
    </ligand>
</feature>
<evidence type="ECO:0000313" key="10">
    <source>
        <dbReference type="EMBL" id="PPI88146.1"/>
    </source>
</evidence>
<dbReference type="PIRSF" id="PIRSF000190">
    <property type="entry name" value="Pyd_amn-ph_oxd"/>
    <property type="match status" value="1"/>
</dbReference>
<dbReference type="Proteomes" id="UP000296153">
    <property type="component" value="Unassembled WGS sequence"/>
</dbReference>
<comment type="catalytic activity">
    <reaction evidence="5">
        <text>pyridoxamine 5'-phosphate + O2 + H2O = pyridoxal 5'-phosphate + H2O2 + NH4(+)</text>
        <dbReference type="Rhea" id="RHEA:15817"/>
        <dbReference type="ChEBI" id="CHEBI:15377"/>
        <dbReference type="ChEBI" id="CHEBI:15379"/>
        <dbReference type="ChEBI" id="CHEBI:16240"/>
        <dbReference type="ChEBI" id="CHEBI:28938"/>
        <dbReference type="ChEBI" id="CHEBI:58451"/>
        <dbReference type="ChEBI" id="CHEBI:597326"/>
        <dbReference type="EC" id="1.4.3.5"/>
    </reaction>
</comment>
<dbReference type="OrthoDB" id="9780392at2"/>
<comment type="catalytic activity">
    <reaction evidence="5">
        <text>pyridoxine 5'-phosphate + O2 = pyridoxal 5'-phosphate + H2O2</text>
        <dbReference type="Rhea" id="RHEA:15149"/>
        <dbReference type="ChEBI" id="CHEBI:15379"/>
        <dbReference type="ChEBI" id="CHEBI:16240"/>
        <dbReference type="ChEBI" id="CHEBI:58589"/>
        <dbReference type="ChEBI" id="CHEBI:597326"/>
        <dbReference type="EC" id="1.4.3.5"/>
    </reaction>
</comment>
<dbReference type="AlphaFoldDB" id="A0A2P5T0Q4"/>
<evidence type="ECO:0000256" key="7">
    <source>
        <dbReference type="PIRSR" id="PIRSR000190-2"/>
    </source>
</evidence>
<dbReference type="PANTHER" id="PTHR10851">
    <property type="entry name" value="PYRIDOXINE-5-PHOSPHATE OXIDASE"/>
    <property type="match status" value="1"/>
</dbReference>
<dbReference type="Pfam" id="PF01243">
    <property type="entry name" value="PNPOx_N"/>
    <property type="match status" value="1"/>
</dbReference>
<keyword evidence="4 5" id="KW-0560">Oxidoreductase</keyword>
<feature type="binding site" evidence="5 7">
    <location>
        <begin position="67"/>
        <end position="72"/>
    </location>
    <ligand>
        <name>FMN</name>
        <dbReference type="ChEBI" id="CHEBI:58210"/>
    </ligand>
</feature>
<dbReference type="PANTHER" id="PTHR10851:SF0">
    <property type="entry name" value="PYRIDOXINE-5'-PHOSPHATE OXIDASE"/>
    <property type="match status" value="1"/>
</dbReference>
<dbReference type="Pfam" id="PF10590">
    <property type="entry name" value="PNP_phzG_C"/>
    <property type="match status" value="1"/>
</dbReference>
<evidence type="ECO:0000259" key="9">
    <source>
        <dbReference type="Pfam" id="PF10590"/>
    </source>
</evidence>
<feature type="domain" description="Pyridoxamine 5'-phosphate oxidase N-terminal" evidence="8">
    <location>
        <begin position="41"/>
        <end position="165"/>
    </location>
</feature>
<evidence type="ECO:0000259" key="8">
    <source>
        <dbReference type="Pfam" id="PF01243"/>
    </source>
</evidence>
<evidence type="ECO:0000256" key="6">
    <source>
        <dbReference type="PIRSR" id="PIRSR000190-1"/>
    </source>
</evidence>
<comment type="function">
    <text evidence="5">Catalyzes the oxidation of either pyridoxine 5'-phosphate (PNP) or pyridoxamine 5'-phosphate (PMP) into pyridoxal 5'-phosphate (PLP).</text>
</comment>
<comment type="similarity">
    <text evidence="1 5">Belongs to the pyridoxamine 5'-phosphate oxidase family.</text>
</comment>
<feature type="binding site" evidence="5 7">
    <location>
        <position position="111"/>
    </location>
    <ligand>
        <name>FMN</name>
        <dbReference type="ChEBI" id="CHEBI:58210"/>
    </ligand>
</feature>
<feature type="binding site" evidence="5 7">
    <location>
        <position position="88"/>
    </location>
    <ligand>
        <name>FMN</name>
        <dbReference type="ChEBI" id="CHEBI:58210"/>
    </ligand>
</feature>
<dbReference type="SUPFAM" id="SSF50475">
    <property type="entry name" value="FMN-binding split barrel"/>
    <property type="match status" value="1"/>
</dbReference>
<comment type="subunit">
    <text evidence="5">Homodimer.</text>
</comment>
<comment type="cofactor">
    <cofactor evidence="5 7">
        <name>FMN</name>
        <dbReference type="ChEBI" id="CHEBI:58210"/>
    </cofactor>
    <text evidence="5 7">Binds 1 FMN per subunit.</text>
</comment>
<sequence>MNDFKQSTEIANIRREYIKGKLHRKDLPNNPLILFENWLIQACDACLPDPTSMTIATVDKNGQPYQRSVLLKHYDIEGLVFYTNLSSRKVMHLNNNPNISLHFLWALLDRQLMVLGKVEQLSFIETIKYFRARPRYSQISTWASKQSSLISSRKVLEKNFLQIKNKFKNCEVPLPSFWGGFRVKINTMEFWQGGKHRLHDRFLYQLEDNIWKINRLAP</sequence>
<evidence type="ECO:0000256" key="4">
    <source>
        <dbReference type="ARBA" id="ARBA00023002"/>
    </source>
</evidence>
<name>A0A2P5T0Q4_9GAMM</name>
<dbReference type="InterPro" id="IPR012349">
    <property type="entry name" value="Split_barrel_FMN-bd"/>
</dbReference>
<feature type="binding site" evidence="5 6">
    <location>
        <position position="137"/>
    </location>
    <ligand>
        <name>substrate</name>
    </ligand>
</feature>
<dbReference type="GO" id="GO:0004733">
    <property type="term" value="F:pyridoxamine phosphate oxidase activity"/>
    <property type="evidence" value="ECO:0007669"/>
    <property type="project" value="UniProtKB-UniRule"/>
</dbReference>
<feature type="binding site" evidence="5 7">
    <location>
        <begin position="146"/>
        <end position="147"/>
    </location>
    <ligand>
        <name>FMN</name>
        <dbReference type="ChEBI" id="CHEBI:58210"/>
    </ligand>
</feature>
<dbReference type="RefSeq" id="WP_136130756.1">
    <property type="nucleotide sequence ID" value="NZ_PDKT01000001.1"/>
</dbReference>
<proteinExistence type="inferred from homology"/>
<reference evidence="10 11" key="1">
    <citation type="journal article" date="2018" name="Genome Biol. Evol.">
        <title>Cladogenesis and Genomic Streamlining in Extracellular Endosymbionts of Tropical Stink Bugs.</title>
        <authorList>
            <person name="Otero-Bravo A."/>
            <person name="Goffredi S."/>
            <person name="Sabree Z.L."/>
        </authorList>
    </citation>
    <scope>NUCLEOTIDE SEQUENCE [LARGE SCALE GENOMIC DNA]</scope>
    <source>
        <strain evidence="10 11">SoEE</strain>
    </source>
</reference>
<dbReference type="NCBIfam" id="NF004231">
    <property type="entry name" value="PRK05679.1"/>
    <property type="match status" value="1"/>
</dbReference>
<dbReference type="UniPathway" id="UPA01068">
    <property type="reaction ID" value="UER00304"/>
</dbReference>
<feature type="binding site" evidence="5 7">
    <location>
        <position position="201"/>
    </location>
    <ligand>
        <name>FMN</name>
        <dbReference type="ChEBI" id="CHEBI:58210"/>
    </ligand>
</feature>
<keyword evidence="5" id="KW-0664">Pyridoxine biosynthesis</keyword>
<dbReference type="InterPro" id="IPR000659">
    <property type="entry name" value="Pyridox_Oxase"/>
</dbReference>
<keyword evidence="3 5" id="KW-0288">FMN</keyword>
<dbReference type="EMBL" id="PDKT01000001">
    <property type="protein sequence ID" value="PPI88146.1"/>
    <property type="molecule type" value="Genomic_DNA"/>
</dbReference>
<evidence type="ECO:0000256" key="1">
    <source>
        <dbReference type="ARBA" id="ARBA00007301"/>
    </source>
</evidence>
<evidence type="ECO:0000313" key="11">
    <source>
        <dbReference type="Proteomes" id="UP000296153"/>
    </source>
</evidence>
<organism evidence="10 11">
    <name type="scientific">Candidatus Pantoea edessiphila</name>
    <dbReference type="NCBI Taxonomy" id="2044610"/>
    <lineage>
        <taxon>Bacteria</taxon>
        <taxon>Pseudomonadati</taxon>
        <taxon>Pseudomonadota</taxon>
        <taxon>Gammaproteobacteria</taxon>
        <taxon>Enterobacterales</taxon>
        <taxon>Erwiniaceae</taxon>
        <taxon>Pantoea</taxon>
    </lineage>
</organism>
<comment type="caution">
    <text evidence="10">The sequence shown here is derived from an EMBL/GenBank/DDBJ whole genome shotgun (WGS) entry which is preliminary data.</text>
</comment>
<protein>
    <recommendedName>
        <fullName evidence="5">Pyridoxine/pyridoxamine 5'-phosphate oxidase</fullName>
        <ecNumber evidence="5">1.4.3.5</ecNumber>
    </recommendedName>
    <alternativeName>
        <fullName evidence="5">PNP/PMP oxidase</fullName>
        <shortName evidence="5">PNPOx</shortName>
    </alternativeName>
    <alternativeName>
        <fullName evidence="5">Pyridoxal 5'-phosphate synthase</fullName>
    </alternativeName>
</protein>
<dbReference type="GO" id="GO:0010181">
    <property type="term" value="F:FMN binding"/>
    <property type="evidence" value="ECO:0007669"/>
    <property type="project" value="UniProtKB-UniRule"/>
</dbReference>
<feature type="binding site" evidence="5 7">
    <location>
        <begin position="82"/>
        <end position="83"/>
    </location>
    <ligand>
        <name>FMN</name>
        <dbReference type="ChEBI" id="CHEBI:58210"/>
    </ligand>
</feature>
<evidence type="ECO:0000256" key="3">
    <source>
        <dbReference type="ARBA" id="ARBA00022643"/>
    </source>
</evidence>
<feature type="domain" description="Pyridoxine 5'-phosphate oxidase dimerisation C-terminal" evidence="9">
    <location>
        <begin position="178"/>
        <end position="218"/>
    </location>
</feature>
<feature type="binding site" evidence="5 7">
    <location>
        <position position="89"/>
    </location>
    <ligand>
        <name>FMN</name>
        <dbReference type="ChEBI" id="CHEBI:58210"/>
    </ligand>
</feature>
<accession>A0A2P5T0Q4</accession>
<dbReference type="PROSITE" id="PS01064">
    <property type="entry name" value="PYRIDOX_OXIDASE"/>
    <property type="match status" value="1"/>
</dbReference>
<feature type="binding site" evidence="5 6">
    <location>
        <position position="72"/>
    </location>
    <ligand>
        <name>substrate</name>
    </ligand>
</feature>
<feature type="binding site" evidence="5 6">
    <location>
        <begin position="197"/>
        <end position="199"/>
    </location>
    <ligand>
        <name>substrate</name>
    </ligand>
</feature>
<dbReference type="InterPro" id="IPR011576">
    <property type="entry name" value="Pyridox_Oxase_N"/>
</dbReference>
<evidence type="ECO:0000256" key="2">
    <source>
        <dbReference type="ARBA" id="ARBA00022630"/>
    </source>
</evidence>
<dbReference type="Gene3D" id="2.30.110.10">
    <property type="entry name" value="Electron Transport, Fmn-binding Protein, Chain A"/>
    <property type="match status" value="1"/>
</dbReference>
<dbReference type="GO" id="GO:0008615">
    <property type="term" value="P:pyridoxine biosynthetic process"/>
    <property type="evidence" value="ECO:0007669"/>
    <property type="project" value="UniProtKB-UniRule"/>
</dbReference>
<comment type="pathway">
    <text evidence="5">Cofactor metabolism; pyridoxal 5'-phosphate salvage; pyridoxal 5'-phosphate from pyridoxine 5'-phosphate: step 1/1.</text>
</comment>
<dbReference type="EC" id="1.4.3.5" evidence="5"/>